<reference evidence="2 5" key="1">
    <citation type="submission" date="2019-05" db="EMBL/GenBank/DDBJ databases">
        <title>Emergence of the Ug99 lineage of the wheat stem rust pathogen through somatic hybridization.</title>
        <authorList>
            <person name="Li F."/>
            <person name="Upadhyaya N.M."/>
            <person name="Sperschneider J."/>
            <person name="Matny O."/>
            <person name="Nguyen-Phuc H."/>
            <person name="Mago R."/>
            <person name="Raley C."/>
            <person name="Miller M.E."/>
            <person name="Silverstein K.A.T."/>
            <person name="Henningsen E."/>
            <person name="Hirsch C.D."/>
            <person name="Visser B."/>
            <person name="Pretorius Z.A."/>
            <person name="Steffenson B.J."/>
            <person name="Schwessinger B."/>
            <person name="Dodds P.N."/>
            <person name="Figueroa M."/>
        </authorList>
    </citation>
    <scope>NUCLEOTIDE SEQUENCE [LARGE SCALE GENOMIC DNA]</scope>
    <source>
        <strain evidence="2 5">Ug99</strain>
    </source>
</reference>
<dbReference type="Proteomes" id="UP000325313">
    <property type="component" value="Unassembled WGS sequence"/>
</dbReference>
<evidence type="ECO:0000313" key="5">
    <source>
        <dbReference type="Proteomes" id="UP000325313"/>
    </source>
</evidence>
<dbReference type="EMBL" id="VDEP01000316">
    <property type="protein sequence ID" value="KAA1103763.1"/>
    <property type="molecule type" value="Genomic_DNA"/>
</dbReference>
<evidence type="ECO:0000313" key="3">
    <source>
        <dbReference type="EMBL" id="KAA1118512.1"/>
    </source>
</evidence>
<protein>
    <submittedName>
        <fullName evidence="2">Uncharacterized protein</fullName>
    </submittedName>
</protein>
<evidence type="ECO:0000313" key="1">
    <source>
        <dbReference type="EMBL" id="KAA1103763.1"/>
    </source>
</evidence>
<sequence length="72" mass="8449">MAQGRRVYKDLQFSCLPGVDLQTRSYSDESTSRRLDLATPEYEQLPIEMIKKFADKETIIQAQRRRPAFNHC</sequence>
<proteinExistence type="predicted"/>
<comment type="caution">
    <text evidence="2">The sequence shown here is derived from an EMBL/GenBank/DDBJ whole genome shotgun (WGS) entry which is preliminary data.</text>
</comment>
<evidence type="ECO:0000313" key="4">
    <source>
        <dbReference type="EMBL" id="KAA1123300.1"/>
    </source>
</evidence>
<dbReference type="EMBL" id="VDEP01000210">
    <property type="protein sequence ID" value="KAA1123300.1"/>
    <property type="molecule type" value="Genomic_DNA"/>
</dbReference>
<dbReference type="EMBL" id="VDEP01000248">
    <property type="protein sequence ID" value="KAA1118512.1"/>
    <property type="molecule type" value="Genomic_DNA"/>
</dbReference>
<gene>
    <name evidence="3" type="ORF">PGTUg99_000755</name>
    <name evidence="1" type="ORF">PGTUg99_001409</name>
    <name evidence="2" type="ORF">PGTUg99_001606</name>
    <name evidence="4" type="ORF">PGTUg99_022499</name>
</gene>
<accession>A0A5B0QDJ6</accession>
<evidence type="ECO:0000313" key="2">
    <source>
        <dbReference type="EMBL" id="KAA1111199.1"/>
    </source>
</evidence>
<dbReference type="EMBL" id="VDEP01000301">
    <property type="protein sequence ID" value="KAA1111199.1"/>
    <property type="molecule type" value="Genomic_DNA"/>
</dbReference>
<organism evidence="2 5">
    <name type="scientific">Puccinia graminis f. sp. tritici</name>
    <dbReference type="NCBI Taxonomy" id="56615"/>
    <lineage>
        <taxon>Eukaryota</taxon>
        <taxon>Fungi</taxon>
        <taxon>Dikarya</taxon>
        <taxon>Basidiomycota</taxon>
        <taxon>Pucciniomycotina</taxon>
        <taxon>Pucciniomycetes</taxon>
        <taxon>Pucciniales</taxon>
        <taxon>Pucciniaceae</taxon>
        <taxon>Puccinia</taxon>
    </lineage>
</organism>
<name>A0A5B0QDJ6_PUCGR</name>
<dbReference type="AlphaFoldDB" id="A0A5B0QDJ6"/>